<dbReference type="Proteomes" id="UP001230065">
    <property type="component" value="Unassembled WGS sequence"/>
</dbReference>
<dbReference type="InterPro" id="IPR013216">
    <property type="entry name" value="Methyltransf_11"/>
</dbReference>
<dbReference type="InterPro" id="IPR029063">
    <property type="entry name" value="SAM-dependent_MTases_sf"/>
</dbReference>
<gene>
    <name evidence="3" type="ORF">RF687_12890</name>
</gene>
<reference evidence="3" key="1">
    <citation type="submission" date="2022-06" db="EMBL/GenBank/DDBJ databases">
        <title>Draft Genome Sequences of Three Actinomyces oris Strains, Isolated from Healthy Human Feces.</title>
        <authorList>
            <person name="Ye Y."/>
            <person name="Liu C."/>
            <person name="Zhao J."/>
            <person name="Xu J."/>
            <person name="Huang H."/>
            <person name="Wang B."/>
            <person name="Wei J."/>
            <person name="Jing X."/>
        </authorList>
    </citation>
    <scope>NUCLEOTIDE SEQUENCE</scope>
    <source>
        <strain evidence="3">CNGBCC1803727</strain>
    </source>
</reference>
<dbReference type="PANTHER" id="PTHR42912">
    <property type="entry name" value="METHYLTRANSFERASE"/>
    <property type="match status" value="1"/>
</dbReference>
<protein>
    <submittedName>
        <fullName evidence="3">Methyltransferase domain-containing protein</fullName>
    </submittedName>
</protein>
<dbReference type="GO" id="GO:0032259">
    <property type="term" value="P:methylation"/>
    <property type="evidence" value="ECO:0007669"/>
    <property type="project" value="UniProtKB-KW"/>
</dbReference>
<accession>A0AAW8LDK8</accession>
<dbReference type="CDD" id="cd02440">
    <property type="entry name" value="AdoMet_MTases"/>
    <property type="match status" value="1"/>
</dbReference>
<organism evidence="3 4">
    <name type="scientific">Actinomyces oris</name>
    <dbReference type="NCBI Taxonomy" id="544580"/>
    <lineage>
        <taxon>Bacteria</taxon>
        <taxon>Bacillati</taxon>
        <taxon>Actinomycetota</taxon>
        <taxon>Actinomycetes</taxon>
        <taxon>Actinomycetales</taxon>
        <taxon>Actinomycetaceae</taxon>
        <taxon>Actinomyces</taxon>
    </lineage>
</organism>
<sequence>MSEKPADSTDTAASTSSGSSSTSADLPLPYADRPIASAPGHWVLARAGKRVLRPGGAALSAAMLSHAGLACADVVELAPGLGRTAAEIIKDHPASYTAIDRDPDAARRVAAVVGDLGTVRQGEAADTGLDDASADVVVGEAMLTMQGDKGKAAIVAEAARVLRPGGRYAIHELGVTPDDIDEEYYTQLRRDLARSIHVNARPMTAASWKELMENAGLVVDWVDTAPMALLKVGRNIRDEGLGGFLRIARNVAADKALRRRVQEMARTFKRYEKDMVGIALVAYKPES</sequence>
<dbReference type="EMBL" id="JAMZMF010000024">
    <property type="protein sequence ID" value="MDR0178840.1"/>
    <property type="molecule type" value="Genomic_DNA"/>
</dbReference>
<dbReference type="GO" id="GO:0008757">
    <property type="term" value="F:S-adenosylmethionine-dependent methyltransferase activity"/>
    <property type="evidence" value="ECO:0007669"/>
    <property type="project" value="InterPro"/>
</dbReference>
<dbReference type="SUPFAM" id="SSF53335">
    <property type="entry name" value="S-adenosyl-L-methionine-dependent methyltransferases"/>
    <property type="match status" value="1"/>
</dbReference>
<feature type="domain" description="Methyltransferase type 11" evidence="2">
    <location>
        <begin position="76"/>
        <end position="170"/>
    </location>
</feature>
<dbReference type="RefSeq" id="WP_308680584.1">
    <property type="nucleotide sequence ID" value="NZ_JAMZMF010000024.1"/>
</dbReference>
<comment type="caution">
    <text evidence="3">The sequence shown here is derived from an EMBL/GenBank/DDBJ whole genome shotgun (WGS) entry which is preliminary data.</text>
</comment>
<dbReference type="InterPro" id="IPR050508">
    <property type="entry name" value="Methyltransf_Superfamily"/>
</dbReference>
<keyword evidence="3" id="KW-0808">Transferase</keyword>
<dbReference type="Pfam" id="PF08241">
    <property type="entry name" value="Methyltransf_11"/>
    <property type="match status" value="1"/>
</dbReference>
<dbReference type="Gene3D" id="3.40.50.150">
    <property type="entry name" value="Vaccinia Virus protein VP39"/>
    <property type="match status" value="1"/>
</dbReference>
<dbReference type="AlphaFoldDB" id="A0AAW8LDK8"/>
<feature type="compositionally biased region" description="Low complexity" evidence="1">
    <location>
        <begin position="8"/>
        <end position="25"/>
    </location>
</feature>
<evidence type="ECO:0000259" key="2">
    <source>
        <dbReference type="Pfam" id="PF08241"/>
    </source>
</evidence>
<evidence type="ECO:0000313" key="4">
    <source>
        <dbReference type="Proteomes" id="UP001230065"/>
    </source>
</evidence>
<keyword evidence="3" id="KW-0489">Methyltransferase</keyword>
<proteinExistence type="predicted"/>
<name>A0AAW8LDK8_9ACTO</name>
<evidence type="ECO:0000256" key="1">
    <source>
        <dbReference type="SAM" id="MobiDB-lite"/>
    </source>
</evidence>
<feature type="region of interest" description="Disordered" evidence="1">
    <location>
        <begin position="1"/>
        <end position="26"/>
    </location>
</feature>
<evidence type="ECO:0000313" key="3">
    <source>
        <dbReference type="EMBL" id="MDR0178840.1"/>
    </source>
</evidence>
<dbReference type="PANTHER" id="PTHR42912:SF95">
    <property type="entry name" value="METHYLTRANSFERASE TYPE 11 DOMAIN-CONTAINING PROTEIN"/>
    <property type="match status" value="1"/>
</dbReference>